<feature type="binding site" evidence="5">
    <location>
        <position position="192"/>
    </location>
    <ligand>
        <name>a divalent metal cation</name>
        <dbReference type="ChEBI" id="CHEBI:60240"/>
        <label>2</label>
        <note>catalytic</note>
    </ligand>
</feature>
<dbReference type="InterPro" id="IPR000994">
    <property type="entry name" value="Pept_M24"/>
</dbReference>
<feature type="binding site" evidence="5">
    <location>
        <position position="255"/>
    </location>
    <ligand>
        <name>a divalent metal cation</name>
        <dbReference type="ChEBI" id="CHEBI:60240"/>
        <label>1</label>
    </ligand>
</feature>
<comment type="function">
    <text evidence="6">Cotranslationally removes the N-terminal methionine from nascent proteins. The N-terminal methionine is often cleaved when the second residue in the primary sequence is small and uncharged (Met-Ala-, Cys, Gly, Pro, Ser, Thr, or Val).</text>
</comment>
<dbReference type="InterPro" id="IPR036005">
    <property type="entry name" value="Creatinase/aminopeptidase-like"/>
</dbReference>
<evidence type="ECO:0000256" key="1">
    <source>
        <dbReference type="ARBA" id="ARBA00022438"/>
    </source>
</evidence>
<comment type="catalytic activity">
    <reaction evidence="5 6">
        <text>Release of N-terminal amino acids, preferentially methionine, from peptides and arylamides.</text>
        <dbReference type="EC" id="3.4.11.18"/>
    </reaction>
</comment>
<dbReference type="GO" id="GO:0046872">
    <property type="term" value="F:metal ion binding"/>
    <property type="evidence" value="ECO:0007669"/>
    <property type="project" value="UniProtKB-UniRule"/>
</dbReference>
<dbReference type="AlphaFoldDB" id="A0A7R9BI74"/>
<accession>A0A7R9BI74</accession>
<evidence type="ECO:0000256" key="3">
    <source>
        <dbReference type="ARBA" id="ARBA00022723"/>
    </source>
</evidence>
<feature type="binding site" evidence="5">
    <location>
        <position position="129"/>
    </location>
    <ligand>
        <name>a divalent metal cation</name>
        <dbReference type="ChEBI" id="CHEBI:60240"/>
        <label>2</label>
        <note>catalytic</note>
    </ligand>
</feature>
<keyword evidence="3 5" id="KW-0479">Metal-binding</keyword>
<keyword evidence="9" id="KW-1185">Reference proteome</keyword>
<evidence type="ECO:0000256" key="2">
    <source>
        <dbReference type="ARBA" id="ARBA00022670"/>
    </source>
</evidence>
<evidence type="ECO:0000259" key="7">
    <source>
        <dbReference type="Pfam" id="PF00557"/>
    </source>
</evidence>
<sequence length="271" mass="29332">MRKVPEFVKLPPYAVTGVPAFPAPGIDLKDDRELESMRRVGALARAALNEVKRHIQPGITTDYLDLVIHEFGMKANAYPSTLNYRGYPKSCCTSVNNVVCHGIPDDRPLVSGDLISVDVTFYLDGFHGDCAETFLVGNVDEQGKRLTDVAKRCRDAAVNACGPGVPLSKIGDVIEEITDAEGLTILPMFAGHGIGSYFHGAPDVLHFRNDNAQVMCEGMTFTIEPAVGQGTEEVAILSDGWTAVTRDDSRAAQFEHTVAITAHGVEILTPY</sequence>
<name>A0A7R9BI74_9CRUS</name>
<reference evidence="8" key="1">
    <citation type="submission" date="2020-11" db="EMBL/GenBank/DDBJ databases">
        <authorList>
            <person name="Tran Van P."/>
        </authorList>
    </citation>
    <scope>NUCLEOTIDE SEQUENCE</scope>
</reference>
<dbReference type="Gene3D" id="3.90.230.10">
    <property type="entry name" value="Creatinase/methionine aminopeptidase superfamily"/>
    <property type="match status" value="1"/>
</dbReference>
<dbReference type="InterPro" id="IPR002467">
    <property type="entry name" value="Pept_M24A_MAP1"/>
</dbReference>
<keyword evidence="4 5" id="KW-0378">Hydrolase</keyword>
<dbReference type="PANTHER" id="PTHR43330:SF8">
    <property type="entry name" value="METHIONINE AMINOPEPTIDASE 1D, MITOCHONDRIAL"/>
    <property type="match status" value="1"/>
</dbReference>
<dbReference type="EC" id="3.4.11.18" evidence="6"/>
<dbReference type="InterPro" id="IPR001714">
    <property type="entry name" value="Pept_M24_MAP"/>
</dbReference>
<feature type="binding site" evidence="5">
    <location>
        <position position="199"/>
    </location>
    <ligand>
        <name>substrate</name>
    </ligand>
</feature>
<evidence type="ECO:0000256" key="5">
    <source>
        <dbReference type="HAMAP-Rule" id="MF_03174"/>
    </source>
</evidence>
<feature type="binding site" evidence="5">
    <location>
        <position position="255"/>
    </location>
    <ligand>
        <name>a divalent metal cation</name>
        <dbReference type="ChEBI" id="CHEBI:60240"/>
        <label>2</label>
        <note>catalytic</note>
    </ligand>
</feature>
<gene>
    <name evidence="8" type="ORF">NMOB1V02_LOCUS3601</name>
</gene>
<evidence type="ECO:0000256" key="6">
    <source>
        <dbReference type="RuleBase" id="RU003653"/>
    </source>
</evidence>
<comment type="similarity">
    <text evidence="5">Belongs to the peptidase M24A family. Methionine aminopeptidase type 1 subfamily.</text>
</comment>
<keyword evidence="2 5" id="KW-0645">Protease</keyword>
<dbReference type="HAMAP" id="MF_01974">
    <property type="entry name" value="MetAP_1"/>
    <property type="match status" value="1"/>
</dbReference>
<dbReference type="NCBIfam" id="TIGR00500">
    <property type="entry name" value="met_pdase_I"/>
    <property type="match status" value="1"/>
</dbReference>
<feature type="binding site" evidence="5">
    <location>
        <position position="129"/>
    </location>
    <ligand>
        <name>a divalent metal cation</name>
        <dbReference type="ChEBI" id="CHEBI:60240"/>
        <label>1</label>
    </ligand>
</feature>
<evidence type="ECO:0000313" key="8">
    <source>
        <dbReference type="EMBL" id="CAD7275815.1"/>
    </source>
</evidence>
<organism evidence="8">
    <name type="scientific">Notodromas monacha</name>
    <dbReference type="NCBI Taxonomy" id="399045"/>
    <lineage>
        <taxon>Eukaryota</taxon>
        <taxon>Metazoa</taxon>
        <taxon>Ecdysozoa</taxon>
        <taxon>Arthropoda</taxon>
        <taxon>Crustacea</taxon>
        <taxon>Oligostraca</taxon>
        <taxon>Ostracoda</taxon>
        <taxon>Podocopa</taxon>
        <taxon>Podocopida</taxon>
        <taxon>Cypridocopina</taxon>
        <taxon>Cypridoidea</taxon>
        <taxon>Cyprididae</taxon>
        <taxon>Notodromas</taxon>
    </lineage>
</organism>
<evidence type="ECO:0000313" key="9">
    <source>
        <dbReference type="Proteomes" id="UP000678499"/>
    </source>
</evidence>
<dbReference type="SUPFAM" id="SSF55920">
    <property type="entry name" value="Creatinase/aminopeptidase"/>
    <property type="match status" value="1"/>
</dbReference>
<dbReference type="GO" id="GO:0070006">
    <property type="term" value="F:metalloaminopeptidase activity"/>
    <property type="evidence" value="ECO:0007669"/>
    <property type="project" value="UniProtKB-UniRule"/>
</dbReference>
<dbReference type="Pfam" id="PF00557">
    <property type="entry name" value="Peptidase_M24"/>
    <property type="match status" value="1"/>
</dbReference>
<dbReference type="GO" id="GO:0006508">
    <property type="term" value="P:proteolysis"/>
    <property type="evidence" value="ECO:0007669"/>
    <property type="project" value="UniProtKB-KW"/>
</dbReference>
<keyword evidence="1 5" id="KW-0031">Aminopeptidase</keyword>
<dbReference type="PANTHER" id="PTHR43330">
    <property type="entry name" value="METHIONINE AMINOPEPTIDASE"/>
    <property type="match status" value="1"/>
</dbReference>
<comment type="cofactor">
    <cofactor evidence="5">
        <name>Co(2+)</name>
        <dbReference type="ChEBI" id="CHEBI:48828"/>
    </cofactor>
    <cofactor evidence="5">
        <name>Zn(2+)</name>
        <dbReference type="ChEBI" id="CHEBI:29105"/>
    </cofactor>
    <cofactor evidence="5">
        <name>Mn(2+)</name>
        <dbReference type="ChEBI" id="CHEBI:29035"/>
    </cofactor>
    <cofactor evidence="5">
        <name>Fe(2+)</name>
        <dbReference type="ChEBI" id="CHEBI:29033"/>
    </cofactor>
    <text evidence="5">Binds 2 divalent metal cations per subunit. Has a high-affinity and a low affinity metal-binding site. The true nature of the physiological cofactor is under debate. The enzyme is active with cobalt, zinc, manganese or divalent iron ions. Most likely, methionine aminopeptidases function as mononuclear Fe(2+)-metalloproteases under physiological conditions, and the catalytically relevant metal-binding site has been assigned to the histidine-containing high-affinity site.</text>
</comment>
<proteinExistence type="inferred from homology"/>
<feature type="binding site" evidence="5">
    <location>
        <position position="101"/>
    </location>
    <ligand>
        <name>substrate</name>
    </ligand>
</feature>
<dbReference type="OrthoDB" id="3209743at2759"/>
<dbReference type="Proteomes" id="UP000678499">
    <property type="component" value="Unassembled WGS sequence"/>
</dbReference>
<dbReference type="PRINTS" id="PR00599">
    <property type="entry name" value="MAPEPTIDASE"/>
</dbReference>
<feature type="domain" description="Peptidase M24" evidence="7">
    <location>
        <begin position="35"/>
        <end position="262"/>
    </location>
</feature>
<protein>
    <recommendedName>
        <fullName evidence="6">Methionine aminopeptidase</fullName>
        <ecNumber evidence="6">3.4.11.18</ecNumber>
    </recommendedName>
</protein>
<dbReference type="EMBL" id="OA882523">
    <property type="protein sequence ID" value="CAD7275815.1"/>
    <property type="molecule type" value="Genomic_DNA"/>
</dbReference>
<feature type="binding site" evidence="5">
    <location>
        <position position="224"/>
    </location>
    <ligand>
        <name>a divalent metal cation</name>
        <dbReference type="ChEBI" id="CHEBI:60240"/>
        <label>2</label>
        <note>catalytic</note>
    </ligand>
</feature>
<dbReference type="CDD" id="cd01086">
    <property type="entry name" value="MetAP1"/>
    <property type="match status" value="1"/>
</dbReference>
<dbReference type="PROSITE" id="PS00680">
    <property type="entry name" value="MAP_1"/>
    <property type="match status" value="1"/>
</dbReference>
<dbReference type="EMBL" id="CAJPEX010000486">
    <property type="protein sequence ID" value="CAG0915967.1"/>
    <property type="molecule type" value="Genomic_DNA"/>
</dbReference>
<dbReference type="GO" id="GO:0004239">
    <property type="term" value="F:initiator methionyl aminopeptidase activity"/>
    <property type="evidence" value="ECO:0007669"/>
    <property type="project" value="UniProtKB-UniRule"/>
</dbReference>
<evidence type="ECO:0000256" key="4">
    <source>
        <dbReference type="ARBA" id="ARBA00022801"/>
    </source>
</evidence>
<feature type="binding site" evidence="5">
    <location>
        <position position="118"/>
    </location>
    <ligand>
        <name>a divalent metal cation</name>
        <dbReference type="ChEBI" id="CHEBI:60240"/>
        <label>1</label>
    </ligand>
</feature>